<reference evidence="1 2" key="1">
    <citation type="journal article" date="2007" name="Nature">
        <title>Evolution of genes and genomes on the Drosophila phylogeny.</title>
        <authorList>
            <consortium name="Drosophila 12 Genomes Consortium"/>
            <person name="Clark A.G."/>
            <person name="Eisen M.B."/>
            <person name="Smith D.R."/>
            <person name="Bergman C.M."/>
            <person name="Oliver B."/>
            <person name="Markow T.A."/>
            <person name="Kaufman T.C."/>
            <person name="Kellis M."/>
            <person name="Gelbart W."/>
            <person name="Iyer V.N."/>
            <person name="Pollard D.A."/>
            <person name="Sackton T.B."/>
            <person name="Larracuente A.M."/>
            <person name="Singh N.D."/>
            <person name="Abad J.P."/>
            <person name="Abt D.N."/>
            <person name="Adryan B."/>
            <person name="Aguade M."/>
            <person name="Akashi H."/>
            <person name="Anderson W.W."/>
            <person name="Aquadro C.F."/>
            <person name="Ardell D.H."/>
            <person name="Arguello R."/>
            <person name="Artieri C.G."/>
            <person name="Barbash D.A."/>
            <person name="Barker D."/>
            <person name="Barsanti P."/>
            <person name="Batterham P."/>
            <person name="Batzoglou S."/>
            <person name="Begun D."/>
            <person name="Bhutkar A."/>
            <person name="Blanco E."/>
            <person name="Bosak S.A."/>
            <person name="Bradley R.K."/>
            <person name="Brand A.D."/>
            <person name="Brent M.R."/>
            <person name="Brooks A.N."/>
            <person name="Brown R.H."/>
            <person name="Butlin R.K."/>
            <person name="Caggese C."/>
            <person name="Calvi B.R."/>
            <person name="Bernardo de Carvalho A."/>
            <person name="Caspi A."/>
            <person name="Castrezana S."/>
            <person name="Celniker S.E."/>
            <person name="Chang J.L."/>
            <person name="Chapple C."/>
            <person name="Chatterji S."/>
            <person name="Chinwalla A."/>
            <person name="Civetta A."/>
            <person name="Clifton S.W."/>
            <person name="Comeron J.M."/>
            <person name="Costello J.C."/>
            <person name="Coyne J.A."/>
            <person name="Daub J."/>
            <person name="David R.G."/>
            <person name="Delcher A.L."/>
            <person name="Delehaunty K."/>
            <person name="Do C.B."/>
            <person name="Ebling H."/>
            <person name="Edwards K."/>
            <person name="Eickbush T."/>
            <person name="Evans J.D."/>
            <person name="Filipski A."/>
            <person name="Findeiss S."/>
            <person name="Freyhult E."/>
            <person name="Fulton L."/>
            <person name="Fulton R."/>
            <person name="Garcia A.C."/>
            <person name="Gardiner A."/>
            <person name="Garfield D.A."/>
            <person name="Garvin B.E."/>
            <person name="Gibson G."/>
            <person name="Gilbert D."/>
            <person name="Gnerre S."/>
            <person name="Godfrey J."/>
            <person name="Good R."/>
            <person name="Gotea V."/>
            <person name="Gravely B."/>
            <person name="Greenberg A.J."/>
            <person name="Griffiths-Jones S."/>
            <person name="Gross S."/>
            <person name="Guigo R."/>
            <person name="Gustafson E.A."/>
            <person name="Haerty W."/>
            <person name="Hahn M.W."/>
            <person name="Halligan D.L."/>
            <person name="Halpern A.L."/>
            <person name="Halter G.M."/>
            <person name="Han M.V."/>
            <person name="Heger A."/>
            <person name="Hillier L."/>
            <person name="Hinrichs A.S."/>
            <person name="Holmes I."/>
            <person name="Hoskins R.A."/>
            <person name="Hubisz M.J."/>
            <person name="Hultmark D."/>
            <person name="Huntley M.A."/>
            <person name="Jaffe D.B."/>
            <person name="Jagadeeshan S."/>
            <person name="Jeck W.R."/>
            <person name="Johnson J."/>
            <person name="Jones C.D."/>
            <person name="Jordan W.C."/>
            <person name="Karpen G.H."/>
            <person name="Kataoka E."/>
            <person name="Keightley P.D."/>
            <person name="Kheradpour P."/>
            <person name="Kirkness E.F."/>
            <person name="Koerich L.B."/>
            <person name="Kristiansen K."/>
            <person name="Kudrna D."/>
            <person name="Kulathinal R.J."/>
            <person name="Kumar S."/>
            <person name="Kwok R."/>
            <person name="Lander E."/>
            <person name="Langley C.H."/>
            <person name="Lapoint R."/>
            <person name="Lazzaro B.P."/>
            <person name="Lee S.J."/>
            <person name="Levesque L."/>
            <person name="Li R."/>
            <person name="Lin C.F."/>
            <person name="Lin M.F."/>
            <person name="Lindblad-Toh K."/>
            <person name="Llopart A."/>
            <person name="Long M."/>
            <person name="Low L."/>
            <person name="Lozovsky E."/>
            <person name="Lu J."/>
            <person name="Luo M."/>
            <person name="Machado C.A."/>
            <person name="Makalowski W."/>
            <person name="Marzo M."/>
            <person name="Matsuda M."/>
            <person name="Matzkin L."/>
            <person name="McAllister B."/>
            <person name="McBride C.S."/>
            <person name="McKernan B."/>
            <person name="McKernan K."/>
            <person name="Mendez-Lago M."/>
            <person name="Minx P."/>
            <person name="Mollenhauer M.U."/>
            <person name="Montooth K."/>
            <person name="Mount S.M."/>
            <person name="Mu X."/>
            <person name="Myers E."/>
            <person name="Negre B."/>
            <person name="Newfeld S."/>
            <person name="Nielsen R."/>
            <person name="Noor M.A."/>
            <person name="O'Grady P."/>
            <person name="Pachter L."/>
            <person name="Papaceit M."/>
            <person name="Parisi M.J."/>
            <person name="Parisi M."/>
            <person name="Parts L."/>
            <person name="Pedersen J.S."/>
            <person name="Pesole G."/>
            <person name="Phillippy A.M."/>
            <person name="Ponting C.P."/>
            <person name="Pop M."/>
            <person name="Porcelli D."/>
            <person name="Powell J.R."/>
            <person name="Prohaska S."/>
            <person name="Pruitt K."/>
            <person name="Puig M."/>
            <person name="Quesneville H."/>
            <person name="Ram K.R."/>
            <person name="Rand D."/>
            <person name="Rasmussen M.D."/>
            <person name="Reed L.K."/>
            <person name="Reenan R."/>
            <person name="Reily A."/>
            <person name="Remington K.A."/>
            <person name="Rieger T.T."/>
            <person name="Ritchie M.G."/>
            <person name="Robin C."/>
            <person name="Rogers Y.H."/>
            <person name="Rohde C."/>
            <person name="Rozas J."/>
            <person name="Rubenfield M.J."/>
            <person name="Ruiz A."/>
            <person name="Russo S."/>
            <person name="Salzberg S.L."/>
            <person name="Sanchez-Gracia A."/>
            <person name="Saranga D.J."/>
            <person name="Sato H."/>
            <person name="Schaeffer S.W."/>
            <person name="Schatz M.C."/>
            <person name="Schlenke T."/>
            <person name="Schwartz R."/>
            <person name="Segarra C."/>
            <person name="Singh R.S."/>
            <person name="Sirot L."/>
            <person name="Sirota M."/>
            <person name="Sisneros N.B."/>
            <person name="Smith C.D."/>
            <person name="Smith T.F."/>
            <person name="Spieth J."/>
            <person name="Stage D.E."/>
            <person name="Stark A."/>
            <person name="Stephan W."/>
            <person name="Strausberg R.L."/>
            <person name="Strempel S."/>
            <person name="Sturgill D."/>
            <person name="Sutton G."/>
            <person name="Sutton G.G."/>
            <person name="Tao W."/>
            <person name="Teichmann S."/>
            <person name="Tobari Y.N."/>
            <person name="Tomimura Y."/>
            <person name="Tsolas J.M."/>
            <person name="Valente V.L."/>
            <person name="Venter E."/>
            <person name="Venter J.C."/>
            <person name="Vicario S."/>
            <person name="Vieira F.G."/>
            <person name="Vilella A.J."/>
            <person name="Villasante A."/>
            <person name="Walenz B."/>
            <person name="Wang J."/>
            <person name="Wasserman M."/>
            <person name="Watts T."/>
            <person name="Wilson D."/>
            <person name="Wilson R.K."/>
            <person name="Wing R.A."/>
            <person name="Wolfner M.F."/>
            <person name="Wong A."/>
            <person name="Wong G.K."/>
            <person name="Wu C.I."/>
            <person name="Wu G."/>
            <person name="Yamamoto D."/>
            <person name="Yang H.P."/>
            <person name="Yang S.P."/>
            <person name="Yorke J.A."/>
            <person name="Yoshida K."/>
            <person name="Zdobnov E."/>
            <person name="Zhang P."/>
            <person name="Zhang Y."/>
            <person name="Zimin A.V."/>
            <person name="Baldwin J."/>
            <person name="Abdouelleil A."/>
            <person name="Abdulkadir J."/>
            <person name="Abebe A."/>
            <person name="Abera B."/>
            <person name="Abreu J."/>
            <person name="Acer S.C."/>
            <person name="Aftuck L."/>
            <person name="Alexander A."/>
            <person name="An P."/>
            <person name="Anderson E."/>
            <person name="Anderson S."/>
            <person name="Arachi H."/>
            <person name="Azer M."/>
            <person name="Bachantsang P."/>
            <person name="Barry A."/>
            <person name="Bayul T."/>
            <person name="Berlin A."/>
            <person name="Bessette D."/>
            <person name="Bloom T."/>
            <person name="Blye J."/>
            <person name="Boguslavskiy L."/>
            <person name="Bonnet C."/>
            <person name="Boukhgalter B."/>
            <person name="Bourzgui I."/>
            <person name="Brown A."/>
            <person name="Cahill P."/>
            <person name="Channer S."/>
            <person name="Cheshatsang Y."/>
            <person name="Chuda L."/>
            <person name="Citroen M."/>
            <person name="Collymore A."/>
            <person name="Cooke P."/>
            <person name="Costello M."/>
            <person name="D'Aco K."/>
            <person name="Daza R."/>
            <person name="De Haan G."/>
            <person name="DeGray S."/>
            <person name="DeMaso C."/>
            <person name="Dhargay N."/>
            <person name="Dooley K."/>
            <person name="Dooley E."/>
            <person name="Doricent M."/>
            <person name="Dorje P."/>
            <person name="Dorjee K."/>
            <person name="Dupes A."/>
            <person name="Elong R."/>
            <person name="Falk J."/>
            <person name="Farina A."/>
            <person name="Faro S."/>
            <person name="Ferguson D."/>
            <person name="Fisher S."/>
            <person name="Foley C.D."/>
            <person name="Franke A."/>
            <person name="Friedrich D."/>
            <person name="Gadbois L."/>
            <person name="Gearin G."/>
            <person name="Gearin C.R."/>
            <person name="Giannoukos G."/>
            <person name="Goode T."/>
            <person name="Graham J."/>
            <person name="Grandbois E."/>
            <person name="Grewal S."/>
            <person name="Gyaltsen K."/>
            <person name="Hafez N."/>
            <person name="Hagos B."/>
            <person name="Hall J."/>
            <person name="Henson C."/>
            <person name="Hollinger A."/>
            <person name="Honan T."/>
            <person name="Huard M.D."/>
            <person name="Hughes L."/>
            <person name="Hurhula B."/>
            <person name="Husby M.E."/>
            <person name="Kamat A."/>
            <person name="Kanga B."/>
            <person name="Kashin S."/>
            <person name="Khazanovich D."/>
            <person name="Kisner P."/>
            <person name="Lance K."/>
            <person name="Lara M."/>
            <person name="Lee W."/>
            <person name="Lennon N."/>
            <person name="Letendre F."/>
            <person name="LeVine R."/>
            <person name="Lipovsky A."/>
            <person name="Liu X."/>
            <person name="Liu J."/>
            <person name="Liu S."/>
            <person name="Lokyitsang T."/>
            <person name="Lokyitsang Y."/>
            <person name="Lubonja R."/>
            <person name="Lui A."/>
            <person name="MacDonald P."/>
            <person name="Magnisalis V."/>
            <person name="Maru K."/>
            <person name="Matthews C."/>
            <person name="McCusker W."/>
            <person name="McDonough S."/>
            <person name="Mehta T."/>
            <person name="Meldrim J."/>
            <person name="Meneus L."/>
            <person name="Mihai O."/>
            <person name="Mihalev A."/>
            <person name="Mihova T."/>
            <person name="Mittelman R."/>
            <person name="Mlenga V."/>
            <person name="Montmayeur A."/>
            <person name="Mulrain L."/>
            <person name="Navidi A."/>
            <person name="Naylor J."/>
            <person name="Negash T."/>
            <person name="Nguyen T."/>
            <person name="Nguyen N."/>
            <person name="Nicol R."/>
            <person name="Norbu C."/>
            <person name="Norbu N."/>
            <person name="Novod N."/>
            <person name="O'Neill B."/>
            <person name="Osman S."/>
            <person name="Markiewicz E."/>
            <person name="Oyono O.L."/>
            <person name="Patti C."/>
            <person name="Phunkhang P."/>
            <person name="Pierre F."/>
            <person name="Priest M."/>
            <person name="Raghuraman S."/>
            <person name="Rege F."/>
            <person name="Reyes R."/>
            <person name="Rise C."/>
            <person name="Rogov P."/>
            <person name="Ross K."/>
            <person name="Ryan E."/>
            <person name="Settipalli S."/>
            <person name="Shea T."/>
            <person name="Sherpa N."/>
            <person name="Shi L."/>
            <person name="Shih D."/>
            <person name="Sparrow T."/>
            <person name="Spaulding J."/>
            <person name="Stalker J."/>
            <person name="Stange-Thomann N."/>
            <person name="Stavropoulos S."/>
            <person name="Stone C."/>
            <person name="Strader C."/>
            <person name="Tesfaye S."/>
            <person name="Thomson T."/>
            <person name="Thoulutsang Y."/>
            <person name="Thoulutsang D."/>
            <person name="Topham K."/>
            <person name="Topping I."/>
            <person name="Tsamla T."/>
            <person name="Vassiliev H."/>
            <person name="Vo A."/>
            <person name="Wangchuk T."/>
            <person name="Wangdi T."/>
            <person name="Weiand M."/>
            <person name="Wilkinson J."/>
            <person name="Wilson A."/>
            <person name="Yadav S."/>
            <person name="Young G."/>
            <person name="Yu Q."/>
            <person name="Zembek L."/>
            <person name="Zhong D."/>
            <person name="Zimmer A."/>
            <person name="Zwirko Z."/>
            <person name="Jaffe D.B."/>
            <person name="Alvarez P."/>
            <person name="Brockman W."/>
            <person name="Butler J."/>
            <person name="Chin C."/>
            <person name="Gnerre S."/>
            <person name="Grabherr M."/>
            <person name="Kleber M."/>
            <person name="Mauceli E."/>
            <person name="MacCallum I."/>
        </authorList>
    </citation>
    <scope>NUCLEOTIDE SEQUENCE [LARGE SCALE GENOMIC DNA]</scope>
    <source>
        <strain evidence="2">MSH-3 / Tucson 14011-0111.49</strain>
    </source>
</reference>
<accession>B4GN87</accession>
<dbReference type="SMART" id="SM00697">
    <property type="entry name" value="DM8"/>
    <property type="match status" value="1"/>
</dbReference>
<dbReference type="EMBL" id="CH479186">
    <property type="protein sequence ID" value="EDW39213.1"/>
    <property type="molecule type" value="Genomic_DNA"/>
</dbReference>
<dbReference type="PANTHER" id="PTHR20898">
    <property type="entry name" value="DAEDALUS ON 3-RELATED-RELATED"/>
    <property type="match status" value="1"/>
</dbReference>
<organism evidence="2">
    <name type="scientific">Drosophila persimilis</name>
    <name type="common">Fruit fly</name>
    <dbReference type="NCBI Taxonomy" id="7234"/>
    <lineage>
        <taxon>Eukaryota</taxon>
        <taxon>Metazoa</taxon>
        <taxon>Ecdysozoa</taxon>
        <taxon>Arthropoda</taxon>
        <taxon>Hexapoda</taxon>
        <taxon>Insecta</taxon>
        <taxon>Pterygota</taxon>
        <taxon>Neoptera</taxon>
        <taxon>Endopterygota</taxon>
        <taxon>Diptera</taxon>
        <taxon>Brachycera</taxon>
        <taxon>Muscomorpha</taxon>
        <taxon>Ephydroidea</taxon>
        <taxon>Drosophilidae</taxon>
        <taxon>Drosophila</taxon>
        <taxon>Sophophora</taxon>
    </lineage>
</organism>
<feature type="non-terminal residue" evidence="1">
    <location>
        <position position="1"/>
    </location>
</feature>
<evidence type="ECO:0000313" key="1">
    <source>
        <dbReference type="EMBL" id="EDW39213.1"/>
    </source>
</evidence>
<gene>
    <name evidence="1" type="primary">Dper\GL13530</name>
    <name evidence="1" type="ORF">Dper_GL13530</name>
</gene>
<evidence type="ECO:0000313" key="2">
    <source>
        <dbReference type="Proteomes" id="UP000008744"/>
    </source>
</evidence>
<dbReference type="Pfam" id="PF06477">
    <property type="entry name" value="DUF1091"/>
    <property type="match status" value="1"/>
</dbReference>
<dbReference type="PANTHER" id="PTHR20898:SF0">
    <property type="entry name" value="DAEDALUS ON 3-RELATED"/>
    <property type="match status" value="1"/>
</dbReference>
<dbReference type="AlphaFoldDB" id="B4GN87"/>
<keyword evidence="2" id="KW-1185">Reference proteome</keyword>
<dbReference type="Proteomes" id="UP000008744">
    <property type="component" value="Unassembled WGS sequence"/>
</dbReference>
<dbReference type="InterPro" id="IPR010512">
    <property type="entry name" value="DUF1091"/>
</dbReference>
<name>B4GN87_DROPE</name>
<dbReference type="PhylomeDB" id="B4GN87"/>
<protein>
    <submittedName>
        <fullName evidence="1">GL13530</fullName>
    </submittedName>
</protein>
<dbReference type="OrthoDB" id="7834078at2759"/>
<sequence>ITSKLEFTNVKCTSLDENFTKFEYCYLKSINRTYKYLSLRANLLKTPLNFSLLKRFSGYRPFLYNMTVDSCRFLANTKSYPIPAFFYGLFSNFSNMNHTCPYDHDLIIDKLSIASVNHQLTKVLPFPEGDYLVETTWLAYDIIRASIKFYATLS</sequence>
<dbReference type="OMA" id="RASIKFY"/>
<proteinExistence type="predicted"/>
<dbReference type="HOGENOM" id="CLU_116900_0_0_1"/>